<evidence type="ECO:0000256" key="1">
    <source>
        <dbReference type="SAM" id="MobiDB-lite"/>
    </source>
</evidence>
<evidence type="ECO:0000313" key="2">
    <source>
        <dbReference type="EMBL" id="KAG1270927.1"/>
    </source>
</evidence>
<evidence type="ECO:0000313" key="3">
    <source>
        <dbReference type="Proteomes" id="UP000716291"/>
    </source>
</evidence>
<sequence>MAGKPGRGALRGAAGNGRRHARTAIGRAAGRHGGRSDGVGPHGTGLFRTLLHRAAFSAEEGRLRVPLHRTPRWLGHAHARVA</sequence>
<gene>
    <name evidence="2" type="ORF">G6F64_015623</name>
</gene>
<feature type="compositionally biased region" description="Low complexity" evidence="1">
    <location>
        <begin position="1"/>
        <end position="13"/>
    </location>
</feature>
<dbReference type="AlphaFoldDB" id="A0A9P6WRS6"/>
<proteinExistence type="predicted"/>
<dbReference type="Proteomes" id="UP000716291">
    <property type="component" value="Unassembled WGS sequence"/>
</dbReference>
<name>A0A9P6WRS6_RHIOR</name>
<keyword evidence="3" id="KW-1185">Reference proteome</keyword>
<comment type="caution">
    <text evidence="2">The sequence shown here is derived from an EMBL/GenBank/DDBJ whole genome shotgun (WGS) entry which is preliminary data.</text>
</comment>
<accession>A0A9P6WRS6</accession>
<organism evidence="2 3">
    <name type="scientific">Rhizopus oryzae</name>
    <name type="common">Mucormycosis agent</name>
    <name type="synonym">Rhizopus arrhizus var. delemar</name>
    <dbReference type="NCBI Taxonomy" id="64495"/>
    <lineage>
        <taxon>Eukaryota</taxon>
        <taxon>Fungi</taxon>
        <taxon>Fungi incertae sedis</taxon>
        <taxon>Mucoromycota</taxon>
        <taxon>Mucoromycotina</taxon>
        <taxon>Mucoromycetes</taxon>
        <taxon>Mucorales</taxon>
        <taxon>Mucorineae</taxon>
        <taxon>Rhizopodaceae</taxon>
        <taxon>Rhizopus</taxon>
    </lineage>
</organism>
<reference evidence="2" key="1">
    <citation type="journal article" date="2020" name="Microb. Genom.">
        <title>Genetic diversity of clinical and environmental Mucorales isolates obtained from an investigation of mucormycosis cases among solid organ transplant recipients.</title>
        <authorList>
            <person name="Nguyen M.H."/>
            <person name="Kaul D."/>
            <person name="Muto C."/>
            <person name="Cheng S.J."/>
            <person name="Richter R.A."/>
            <person name="Bruno V.M."/>
            <person name="Liu G."/>
            <person name="Beyhan S."/>
            <person name="Sundermann A.J."/>
            <person name="Mounaud S."/>
            <person name="Pasculle A.W."/>
            <person name="Nierman W.C."/>
            <person name="Driscoll E."/>
            <person name="Cumbie R."/>
            <person name="Clancy C.J."/>
            <person name="Dupont C.L."/>
        </authorList>
    </citation>
    <scope>NUCLEOTIDE SEQUENCE</scope>
    <source>
        <strain evidence="2">GL11</strain>
    </source>
</reference>
<feature type="region of interest" description="Disordered" evidence="1">
    <location>
        <begin position="1"/>
        <end position="41"/>
    </location>
</feature>
<dbReference type="EMBL" id="JAANQT010019538">
    <property type="protein sequence ID" value="KAG1270927.1"/>
    <property type="molecule type" value="Genomic_DNA"/>
</dbReference>
<protein>
    <submittedName>
        <fullName evidence="2">Uncharacterized protein</fullName>
    </submittedName>
</protein>